<dbReference type="GeneTree" id="ENSGT01030000234601"/>
<dbReference type="InParanoid" id="H0XY73"/>
<keyword evidence="8 16" id="KW-0732">Signal</keyword>
<dbReference type="GO" id="GO:0005886">
    <property type="term" value="C:plasma membrane"/>
    <property type="evidence" value="ECO:0007669"/>
    <property type="project" value="UniProtKB-SubCell"/>
</dbReference>
<dbReference type="GO" id="GO:0098552">
    <property type="term" value="C:side of membrane"/>
    <property type="evidence" value="ECO:0007669"/>
    <property type="project" value="UniProtKB-KW"/>
</dbReference>
<accession>H0XY73</accession>
<dbReference type="AlphaFoldDB" id="H0XY73"/>
<dbReference type="EMBL" id="AAQR03072391">
    <property type="status" value="NOT_ANNOTATED_CDS"/>
    <property type="molecule type" value="Genomic_DNA"/>
</dbReference>
<name>H0XY73_OTOGA</name>
<keyword evidence="19" id="KW-1185">Reference proteome</keyword>
<keyword evidence="4" id="KW-0336">GPI-anchor</keyword>
<evidence type="ECO:0000256" key="12">
    <source>
        <dbReference type="ARBA" id="ARBA00023157"/>
    </source>
</evidence>
<dbReference type="GO" id="GO:0106274">
    <property type="term" value="F:NAD+-protein-arginine ADP-ribosyltransferase activity"/>
    <property type="evidence" value="ECO:0007669"/>
    <property type="project" value="UniProtKB-EC"/>
</dbReference>
<keyword evidence="5 16" id="KW-0328">Glycosyltransferase</keyword>
<dbReference type="EMBL" id="AAQR03072392">
    <property type="status" value="NOT_ANNOTATED_CDS"/>
    <property type="molecule type" value="Genomic_DNA"/>
</dbReference>
<dbReference type="EMBL" id="AAQR03072395">
    <property type="status" value="NOT_ANNOTATED_CDS"/>
    <property type="molecule type" value="Genomic_DNA"/>
</dbReference>
<dbReference type="InterPro" id="IPR000768">
    <property type="entry name" value="ART"/>
</dbReference>
<dbReference type="SUPFAM" id="SSF56399">
    <property type="entry name" value="ADP-ribosylation"/>
    <property type="match status" value="1"/>
</dbReference>
<keyword evidence="10 16" id="KW-0520">NAD</keyword>
<evidence type="ECO:0000256" key="13">
    <source>
        <dbReference type="ARBA" id="ARBA00023180"/>
    </source>
</evidence>
<dbReference type="STRING" id="30611.ENSOGAP00000021066"/>
<keyword evidence="13" id="KW-0325">Glycoprotein</keyword>
<dbReference type="GO" id="GO:0003950">
    <property type="term" value="F:NAD+ poly-ADP-ribosyltransferase activity"/>
    <property type="evidence" value="ECO:0007669"/>
    <property type="project" value="TreeGrafter"/>
</dbReference>
<evidence type="ECO:0000313" key="18">
    <source>
        <dbReference type="Ensembl" id="ENSOGAP00000021066.1"/>
    </source>
</evidence>
<feature type="region of interest" description="Disordered" evidence="17">
    <location>
        <begin position="325"/>
        <end position="371"/>
    </location>
</feature>
<dbReference type="EMBL" id="AAQR03072390">
    <property type="status" value="NOT_ANNOTATED_CDS"/>
    <property type="molecule type" value="Genomic_DNA"/>
</dbReference>
<reference evidence="18" key="3">
    <citation type="submission" date="2025-09" db="UniProtKB">
        <authorList>
            <consortium name="Ensembl"/>
        </authorList>
    </citation>
    <scope>IDENTIFICATION</scope>
</reference>
<evidence type="ECO:0000256" key="4">
    <source>
        <dbReference type="ARBA" id="ARBA00022622"/>
    </source>
</evidence>
<evidence type="ECO:0000256" key="9">
    <source>
        <dbReference type="ARBA" id="ARBA00022857"/>
    </source>
</evidence>
<keyword evidence="12" id="KW-1015">Disulfide bond</keyword>
<dbReference type="InterPro" id="IPR050999">
    <property type="entry name" value="ADP-ribosyltransferase_ARG"/>
</dbReference>
<evidence type="ECO:0000256" key="7">
    <source>
        <dbReference type="ARBA" id="ARBA00022695"/>
    </source>
</evidence>
<keyword evidence="9 16" id="KW-0521">NADP</keyword>
<dbReference type="Proteomes" id="UP000005225">
    <property type="component" value="Unassembled WGS sequence"/>
</dbReference>
<reference evidence="18" key="2">
    <citation type="submission" date="2025-08" db="UniProtKB">
        <authorList>
            <consortium name="Ensembl"/>
        </authorList>
    </citation>
    <scope>IDENTIFICATION</scope>
</reference>
<evidence type="ECO:0000313" key="19">
    <source>
        <dbReference type="Proteomes" id="UP000005225"/>
    </source>
</evidence>
<feature type="chain" id="PRO_5005133517" description="NAD(P)(+)--arginine ADP-ribosyltransferase" evidence="16">
    <location>
        <begin position="27"/>
        <end position="394"/>
    </location>
</feature>
<sequence length="394" mass="44084">MKKGHLEMVTMLLTAVILMDVFQVKAEMLDMADNAFDDEYLKCTDRMELKHVSRLLEEEKVSHQLLDTVWESAKAKWEARKTQLSLPVSFKDNHGIALMAYISEAHEQTPFYLLFNEAVMMAGQSRKDYIYSFQFKALHFYLTRALQLLRRSCDDSYKNVVYRASQNTSFTFGGLNQARFGRFTLAYSAKPQAANDQLTVLSINTCFGVAVEKFFDKESEKITLIPLNEVFQVSREGAGNTLILQSTNKTCSHYECAFLGGLKSDNCVENPGGYFFGPLRSPDEKTQKLLQNKRGESQELTVSPVGMEMLQPTHIPGIKIQEPFPQPGIKVAQPDEKPEGKSQENVNNPLTPCPVPVPRPKTHPSASSGKTLLPPLGTVVLISASALNLCSFIV</sequence>
<evidence type="ECO:0000256" key="2">
    <source>
        <dbReference type="ARBA" id="ARBA00009558"/>
    </source>
</evidence>
<dbReference type="EC" id="2.4.2.31" evidence="16"/>
<dbReference type="Gene3D" id="3.90.176.10">
    <property type="entry name" value="Toxin ADP-ribosyltransferase, Chain A, domain 1"/>
    <property type="match status" value="1"/>
</dbReference>
<evidence type="ECO:0000256" key="14">
    <source>
        <dbReference type="ARBA" id="ARBA00023288"/>
    </source>
</evidence>
<dbReference type="PANTHER" id="PTHR10339">
    <property type="entry name" value="ADP-RIBOSYLTRANSFERASE"/>
    <property type="match status" value="1"/>
</dbReference>
<evidence type="ECO:0000256" key="17">
    <source>
        <dbReference type="SAM" id="MobiDB-lite"/>
    </source>
</evidence>
<keyword evidence="11" id="KW-0472">Membrane</keyword>
<organism evidence="18 19">
    <name type="scientific">Otolemur garnettii</name>
    <name type="common">Small-eared galago</name>
    <name type="synonym">Garnett's greater bushbaby</name>
    <dbReference type="NCBI Taxonomy" id="30611"/>
    <lineage>
        <taxon>Eukaryota</taxon>
        <taxon>Metazoa</taxon>
        <taxon>Chordata</taxon>
        <taxon>Craniata</taxon>
        <taxon>Vertebrata</taxon>
        <taxon>Euteleostomi</taxon>
        <taxon>Mammalia</taxon>
        <taxon>Eutheria</taxon>
        <taxon>Euarchontoglires</taxon>
        <taxon>Primates</taxon>
        <taxon>Strepsirrhini</taxon>
        <taxon>Lorisiformes</taxon>
        <taxon>Galagidae</taxon>
        <taxon>Otolemur</taxon>
    </lineage>
</organism>
<dbReference type="EMBL" id="AAQR03072394">
    <property type="status" value="NOT_ANNOTATED_CDS"/>
    <property type="molecule type" value="Genomic_DNA"/>
</dbReference>
<evidence type="ECO:0000256" key="16">
    <source>
        <dbReference type="RuleBase" id="RU361228"/>
    </source>
</evidence>
<dbReference type="OMA" id="EDPGMKS"/>
<feature type="signal peptide" evidence="16">
    <location>
        <begin position="1"/>
        <end position="26"/>
    </location>
</feature>
<dbReference type="Ensembl" id="ENSOGAT00000032157.1">
    <property type="protein sequence ID" value="ENSOGAP00000021066.1"/>
    <property type="gene ID" value="ENSOGAG00000032958.1"/>
</dbReference>
<evidence type="ECO:0000256" key="3">
    <source>
        <dbReference type="ARBA" id="ARBA00022475"/>
    </source>
</evidence>
<evidence type="ECO:0000256" key="5">
    <source>
        <dbReference type="ARBA" id="ARBA00022676"/>
    </source>
</evidence>
<dbReference type="Pfam" id="PF01129">
    <property type="entry name" value="ART"/>
    <property type="match status" value="1"/>
</dbReference>
<dbReference type="GO" id="GO:0016779">
    <property type="term" value="F:nucleotidyltransferase activity"/>
    <property type="evidence" value="ECO:0007669"/>
    <property type="project" value="UniProtKB-KW"/>
</dbReference>
<keyword evidence="6 16" id="KW-0808">Transferase</keyword>
<dbReference type="PRINTS" id="PR00970">
    <property type="entry name" value="RIBTRNSFRASE"/>
</dbReference>
<evidence type="ECO:0000256" key="10">
    <source>
        <dbReference type="ARBA" id="ARBA00023027"/>
    </source>
</evidence>
<evidence type="ECO:0000256" key="11">
    <source>
        <dbReference type="ARBA" id="ARBA00023136"/>
    </source>
</evidence>
<dbReference type="PROSITE" id="PS51996">
    <property type="entry name" value="TR_MART"/>
    <property type="match status" value="1"/>
</dbReference>
<evidence type="ECO:0000256" key="8">
    <source>
        <dbReference type="ARBA" id="ARBA00022729"/>
    </source>
</evidence>
<dbReference type="EMBL" id="AAQR03072393">
    <property type="status" value="NOT_ANNOTATED_CDS"/>
    <property type="molecule type" value="Genomic_DNA"/>
</dbReference>
<dbReference type="HOGENOM" id="CLU_059744_3_1_1"/>
<dbReference type="FunFam" id="3.90.176.10:FF:000002">
    <property type="entry name" value="NAD(P)(+)--arginine ADP-ribosyltransferase"/>
    <property type="match status" value="1"/>
</dbReference>
<comment type="catalytic activity">
    <reaction evidence="15 16">
        <text>L-arginyl-[protein] + NAD(+) = N(omega)-(ADP-D-ribosyl)-L-arginyl-[protein] + nicotinamide + H(+)</text>
        <dbReference type="Rhea" id="RHEA:19149"/>
        <dbReference type="Rhea" id="RHEA-COMP:10532"/>
        <dbReference type="Rhea" id="RHEA-COMP:15087"/>
        <dbReference type="ChEBI" id="CHEBI:15378"/>
        <dbReference type="ChEBI" id="CHEBI:17154"/>
        <dbReference type="ChEBI" id="CHEBI:29965"/>
        <dbReference type="ChEBI" id="CHEBI:57540"/>
        <dbReference type="ChEBI" id="CHEBI:142554"/>
        <dbReference type="EC" id="2.4.2.31"/>
    </reaction>
</comment>
<comment type="similarity">
    <text evidence="2 16">Belongs to the Arg-specific ADP-ribosyltransferase family.</text>
</comment>
<evidence type="ECO:0000256" key="15">
    <source>
        <dbReference type="ARBA" id="ARBA00047597"/>
    </source>
</evidence>
<feature type="compositionally biased region" description="Basic and acidic residues" evidence="17">
    <location>
        <begin position="333"/>
        <end position="342"/>
    </location>
</feature>
<proteinExistence type="inferred from homology"/>
<dbReference type="FunCoup" id="H0XY73">
    <property type="interactions" value="142"/>
</dbReference>
<keyword evidence="3" id="KW-1003">Cell membrane</keyword>
<keyword evidence="7" id="KW-0548">Nucleotidyltransferase</keyword>
<comment type="subcellular location">
    <subcellularLocation>
        <location evidence="1">Cell membrane</location>
        <topology evidence="1">Lipid-anchor</topology>
        <topology evidence="1">GPI-anchor</topology>
    </subcellularLocation>
</comment>
<reference evidence="19" key="1">
    <citation type="submission" date="2011-03" db="EMBL/GenBank/DDBJ databases">
        <title>Version 3 of the genome sequence of Otolemur garnettii (Bushbaby).</title>
        <authorList>
            <consortium name="The Broad Institute Genome Sequencing Platform"/>
            <person name="Di Palma F."/>
            <person name="Johnson J."/>
            <person name="Lander E.S."/>
            <person name="Lindblad-Toh K."/>
            <person name="Jaffe D.B."/>
            <person name="Gnerre S."/>
            <person name="MacCallum I."/>
            <person name="Przybylski D."/>
            <person name="Ribeiro F.J."/>
            <person name="Burton J.N."/>
            <person name="Walker B.J."/>
            <person name="Sharpe T."/>
            <person name="Hall G."/>
        </authorList>
    </citation>
    <scope>NUCLEOTIDE SEQUENCE [LARGE SCALE GENOMIC DNA]</scope>
</reference>
<evidence type="ECO:0000256" key="6">
    <source>
        <dbReference type="ARBA" id="ARBA00022679"/>
    </source>
</evidence>
<evidence type="ECO:0000256" key="1">
    <source>
        <dbReference type="ARBA" id="ARBA00004609"/>
    </source>
</evidence>
<keyword evidence="14" id="KW-0449">Lipoprotein</keyword>
<dbReference type="PANTHER" id="PTHR10339:SF4">
    <property type="entry name" value="ECTO-ADP-RIBOSYLTRANSFERASE 3"/>
    <property type="match status" value="1"/>
</dbReference>
<dbReference type="PROSITE" id="PS01291">
    <property type="entry name" value="ART"/>
    <property type="match status" value="1"/>
</dbReference>
<dbReference type="eggNOG" id="ENOG502SHYX">
    <property type="taxonomic scope" value="Eukaryota"/>
</dbReference>
<protein>
    <recommendedName>
        <fullName evidence="16">NAD(P)(+)--arginine ADP-ribosyltransferase</fullName>
        <ecNumber evidence="16">2.4.2.31</ecNumber>
    </recommendedName>
    <alternativeName>
        <fullName evidence="16">Mono(ADP-ribosyl)transferase</fullName>
    </alternativeName>
</protein>